<reference evidence="1" key="1">
    <citation type="submission" date="2009-01" db="EMBL/GenBank/DDBJ databases">
        <title>Complete sequence of chromosome of Arthrobacter chlorophenolicus A6.</title>
        <authorList>
            <consortium name="US DOE Joint Genome Institute"/>
            <person name="Lucas S."/>
            <person name="Copeland A."/>
            <person name="Lapidus A."/>
            <person name="Glavina del Rio T."/>
            <person name="Tice H."/>
            <person name="Bruce D."/>
            <person name="Goodwin L."/>
            <person name="Pitluck S."/>
            <person name="Goltsman E."/>
            <person name="Clum A."/>
            <person name="Larimer F."/>
            <person name="Land M."/>
            <person name="Hauser L."/>
            <person name="Kyrpides N."/>
            <person name="Mikhailova N."/>
            <person name="Jansson J."/>
            <person name="Richardson P."/>
        </authorList>
    </citation>
    <scope>NUCLEOTIDE SEQUENCE [LARGE SCALE GENOMIC DNA]</scope>
    <source>
        <strain evidence="1">A6</strain>
    </source>
</reference>
<evidence type="ECO:0000313" key="2">
    <source>
        <dbReference type="Proteomes" id="UP000002505"/>
    </source>
</evidence>
<organism evidence="1 2">
    <name type="scientific">Pseudarthrobacter chlorophenolicus (strain ATCC 700700 / DSM 12829 / CIP 107037 / JCM 12360 / KCTC 9906 / NCIMB 13794 / A6)</name>
    <name type="common">Arthrobacter chlorophenolicus</name>
    <dbReference type="NCBI Taxonomy" id="452863"/>
    <lineage>
        <taxon>Bacteria</taxon>
        <taxon>Bacillati</taxon>
        <taxon>Actinomycetota</taxon>
        <taxon>Actinomycetes</taxon>
        <taxon>Micrococcales</taxon>
        <taxon>Micrococcaceae</taxon>
        <taxon>Pseudarthrobacter</taxon>
    </lineage>
</organism>
<dbReference type="STRING" id="452863.Achl_2995"/>
<proteinExistence type="predicted"/>
<keyword evidence="2" id="KW-1185">Reference proteome</keyword>
<gene>
    <name evidence="1" type="ordered locus">Achl_2995</name>
</gene>
<dbReference type="HOGENOM" id="CLU_2103931_0_0_11"/>
<dbReference type="EMBL" id="CP001341">
    <property type="protein sequence ID" value="ACL40956.1"/>
    <property type="molecule type" value="Genomic_DNA"/>
</dbReference>
<dbReference type="AlphaFoldDB" id="B8HEL1"/>
<dbReference type="RefSeq" id="WP_015938152.1">
    <property type="nucleotide sequence ID" value="NC_011886.1"/>
</dbReference>
<protein>
    <submittedName>
        <fullName evidence="1">Uncharacterized protein</fullName>
    </submittedName>
</protein>
<dbReference type="OrthoDB" id="4949343at2"/>
<dbReference type="KEGG" id="ach:Achl_2995"/>
<name>B8HEL1_PSECP</name>
<accession>B8HEL1</accession>
<dbReference type="Proteomes" id="UP000002505">
    <property type="component" value="Chromosome"/>
</dbReference>
<evidence type="ECO:0000313" key="1">
    <source>
        <dbReference type="EMBL" id="ACL40956.1"/>
    </source>
</evidence>
<sequence length="115" mass="12210">MPEGTTYDDGTHQGADLEVAAWTAILDAMEAAADHAEALLGKPDHGHRGDWTPAGVPGPLPLQLQERALLLGDRQEDLVRRLEEARMSTQRQLNAVSSVPGVGEASAAVYLDITG</sequence>